<dbReference type="EMBL" id="JAFLCK010000034">
    <property type="protein sequence ID" value="MBN8662256.1"/>
    <property type="molecule type" value="Genomic_DNA"/>
</dbReference>
<dbReference type="AlphaFoldDB" id="A0A8J7TNM6"/>
<keyword evidence="1" id="KW-0812">Transmembrane</keyword>
<organism evidence="2 3">
    <name type="scientific">Candidatus Obscuribacter phosphatis</name>
    <dbReference type="NCBI Taxonomy" id="1906157"/>
    <lineage>
        <taxon>Bacteria</taxon>
        <taxon>Bacillati</taxon>
        <taxon>Candidatus Melainabacteria</taxon>
        <taxon>Candidatus Obscuribacterales</taxon>
        <taxon>Candidatus Obscuribacteraceae</taxon>
        <taxon>Candidatus Obscuribacter</taxon>
    </lineage>
</organism>
<proteinExistence type="predicted"/>
<sequence length="152" mass="16227">MCHTSGDGPTGEGPGQIGSLKAEEIARLNSARAALEPGSQVESPILNDFGNLIIKSLGKRKVLALRDEPAQLSIALGNRSDLDKDGICDGQEYLDGTDPLNAEHGDPLKLFRINLSKYKLHICLALLAVASISFGIVRLLKAIEILAAVRRS</sequence>
<keyword evidence="1" id="KW-0472">Membrane</keyword>
<protein>
    <submittedName>
        <fullName evidence="2">Uncharacterized protein</fullName>
    </submittedName>
</protein>
<feature type="transmembrane region" description="Helical" evidence="1">
    <location>
        <begin position="118"/>
        <end position="140"/>
    </location>
</feature>
<keyword evidence="1" id="KW-1133">Transmembrane helix</keyword>
<evidence type="ECO:0000256" key="1">
    <source>
        <dbReference type="SAM" id="Phobius"/>
    </source>
</evidence>
<accession>A0A8J7TNM6</accession>
<evidence type="ECO:0000313" key="2">
    <source>
        <dbReference type="EMBL" id="MBN8662256.1"/>
    </source>
</evidence>
<comment type="caution">
    <text evidence="2">The sequence shown here is derived from an EMBL/GenBank/DDBJ whole genome shotgun (WGS) entry which is preliminary data.</text>
</comment>
<evidence type="ECO:0000313" key="3">
    <source>
        <dbReference type="Proteomes" id="UP000664277"/>
    </source>
</evidence>
<dbReference type="Proteomes" id="UP000664277">
    <property type="component" value="Unassembled WGS sequence"/>
</dbReference>
<name>A0A8J7TNM6_9BACT</name>
<reference evidence="2" key="1">
    <citation type="submission" date="2021-02" db="EMBL/GenBank/DDBJ databases">
        <title>Genome-Resolved Metagenomics of a Microbial Community Performing Photosynthetic Biological Nutrient Removal.</title>
        <authorList>
            <person name="Mcdaniel E.A."/>
        </authorList>
    </citation>
    <scope>NUCLEOTIDE SEQUENCE</scope>
    <source>
        <strain evidence="2">UWPOB_OBS1</strain>
    </source>
</reference>
<gene>
    <name evidence="2" type="ORF">J0M35_17940</name>
</gene>